<dbReference type="OrthoDB" id="9775455at2"/>
<dbReference type="PRINTS" id="PR00811">
    <property type="entry name" value="BCTERIALGSPD"/>
</dbReference>
<dbReference type="InterPro" id="IPR011514">
    <property type="entry name" value="Secretin_N_2"/>
</dbReference>
<dbReference type="GO" id="GO:0019867">
    <property type="term" value="C:outer membrane"/>
    <property type="evidence" value="ECO:0007669"/>
    <property type="project" value="InterPro"/>
</dbReference>
<dbReference type="PANTHER" id="PTHR30332:SF24">
    <property type="entry name" value="SECRETIN GSPD-RELATED"/>
    <property type="match status" value="1"/>
</dbReference>
<keyword evidence="2" id="KW-0732">Signal</keyword>
<accession>A0A1W1WTV5</accession>
<reference evidence="7" key="1">
    <citation type="submission" date="2017-04" db="EMBL/GenBank/DDBJ databases">
        <authorList>
            <person name="Varghese N."/>
            <person name="Submissions S."/>
        </authorList>
    </citation>
    <scope>NUCLEOTIDE SEQUENCE [LARGE SCALE GENOMIC DNA]</scope>
    <source>
        <strain evidence="7">DSM 16512</strain>
    </source>
</reference>
<dbReference type="Pfam" id="PF00263">
    <property type="entry name" value="Secretin"/>
    <property type="match status" value="1"/>
</dbReference>
<dbReference type="InterPro" id="IPR050810">
    <property type="entry name" value="Bact_Secretion_Sys_Channel"/>
</dbReference>
<evidence type="ECO:0000256" key="1">
    <source>
        <dbReference type="ARBA" id="ARBA00004370"/>
    </source>
</evidence>
<gene>
    <name evidence="6" type="ORF">SAMN05660197_1453</name>
</gene>
<dbReference type="Pfam" id="PF07655">
    <property type="entry name" value="Secretin_N_2"/>
    <property type="match status" value="1"/>
</dbReference>
<dbReference type="GO" id="GO:0009306">
    <property type="term" value="P:protein secretion"/>
    <property type="evidence" value="ECO:0007669"/>
    <property type="project" value="InterPro"/>
</dbReference>
<feature type="domain" description="Secretin N-terminal" evidence="5">
    <location>
        <begin position="105"/>
        <end position="180"/>
    </location>
</feature>
<evidence type="ECO:0000256" key="3">
    <source>
        <dbReference type="ARBA" id="ARBA00023136"/>
    </source>
</evidence>
<proteinExistence type="predicted"/>
<dbReference type="EMBL" id="FWWZ01000001">
    <property type="protein sequence ID" value="SMC09632.1"/>
    <property type="molecule type" value="Genomic_DNA"/>
</dbReference>
<dbReference type="GO" id="GO:0009297">
    <property type="term" value="P:pilus assembly"/>
    <property type="evidence" value="ECO:0007669"/>
    <property type="project" value="InterPro"/>
</dbReference>
<dbReference type="PANTHER" id="PTHR30332">
    <property type="entry name" value="PROBABLE GENERAL SECRETION PATHWAY PROTEIN D"/>
    <property type="match status" value="1"/>
</dbReference>
<feature type="domain" description="Type II/III secretion system secretin-like" evidence="4">
    <location>
        <begin position="304"/>
        <end position="479"/>
    </location>
</feature>
<dbReference type="AlphaFoldDB" id="A0A1W1WTV5"/>
<dbReference type="RefSeq" id="WP_084275848.1">
    <property type="nucleotide sequence ID" value="NZ_AP026671.1"/>
</dbReference>
<keyword evidence="3" id="KW-0472">Membrane</keyword>
<organism evidence="6 7">
    <name type="scientific">Nitratiruptor tergarcus DSM 16512</name>
    <dbReference type="NCBI Taxonomy" id="1069081"/>
    <lineage>
        <taxon>Bacteria</taxon>
        <taxon>Pseudomonadati</taxon>
        <taxon>Campylobacterota</taxon>
        <taxon>Epsilonproteobacteria</taxon>
        <taxon>Nautiliales</taxon>
        <taxon>Nitratiruptoraceae</taxon>
        <taxon>Nitratiruptor</taxon>
    </lineage>
</organism>
<evidence type="ECO:0000313" key="6">
    <source>
        <dbReference type="EMBL" id="SMC09632.1"/>
    </source>
</evidence>
<sequence length="500" mass="55444">MKKIIATLSVFITLLFAQNSCETRFFTLESKPGISIGEIINNISDECDYTVLLKDKFAKKKMKERLGKLSLKKVTLDTLLNVILLEHNLDYTLVDNILSINYLITKTFKIDYVTTKRVGQAVTDASVDIGGVSQADGGGVSAGTSTKTRDVNIISSKDEFDFWKNIQQEIYDILNRPSDEYNAPKPIVNANAGLVTVTGTRKQIERVATYIDELEDRMHKEVLIDVSILAVFLNKNITTGIDWSRFSLTLNGEYDANGNFSPTNPLATYQSVGVGTNFKNIDYASTATAIINSSLNLSGLIDFLQKDGKVVTLSNPKILTLNNQPAIITIGDNINYNVPTSITIGTQGDLGEKAYTPSSIFVGILLNITPEITDDNEIILRINPSISELRNPDDLTLKGTSSFREIAPDTKEKKISSVVKVRDGSTLILGGLISNTKNFMINGVPLIKDIPLFGNLFKSKKRENQRFELIFVLKPKIIKSNKDMDISLKDLGYRKLTYEK</sequence>
<dbReference type="GO" id="GO:0015627">
    <property type="term" value="C:type II protein secretion system complex"/>
    <property type="evidence" value="ECO:0007669"/>
    <property type="project" value="TreeGrafter"/>
</dbReference>
<name>A0A1W1WTV5_9BACT</name>
<protein>
    <submittedName>
        <fullName evidence="6">General secretion pathway protein D</fullName>
    </submittedName>
</protein>
<dbReference type="InterPro" id="IPR004846">
    <property type="entry name" value="T2SS/T3SS_dom"/>
</dbReference>
<evidence type="ECO:0000313" key="7">
    <source>
        <dbReference type="Proteomes" id="UP000192602"/>
    </source>
</evidence>
<comment type="subcellular location">
    <subcellularLocation>
        <location evidence="1">Membrane</location>
    </subcellularLocation>
</comment>
<evidence type="ECO:0000259" key="4">
    <source>
        <dbReference type="Pfam" id="PF00263"/>
    </source>
</evidence>
<keyword evidence="7" id="KW-1185">Reference proteome</keyword>
<dbReference type="InterPro" id="IPR001775">
    <property type="entry name" value="GspD/PilQ"/>
</dbReference>
<evidence type="ECO:0000256" key="2">
    <source>
        <dbReference type="ARBA" id="ARBA00022729"/>
    </source>
</evidence>
<dbReference type="STRING" id="1069081.SAMN05660197_1453"/>
<evidence type="ECO:0000259" key="5">
    <source>
        <dbReference type="Pfam" id="PF07655"/>
    </source>
</evidence>
<dbReference type="Proteomes" id="UP000192602">
    <property type="component" value="Unassembled WGS sequence"/>
</dbReference>